<keyword evidence="2" id="KW-0805">Transcription regulation</keyword>
<dbReference type="GO" id="GO:0006355">
    <property type="term" value="P:regulation of DNA-templated transcription"/>
    <property type="evidence" value="ECO:0007669"/>
    <property type="project" value="InterPro"/>
</dbReference>
<evidence type="ECO:0000259" key="7">
    <source>
        <dbReference type="SMART" id="SM01043"/>
    </source>
</evidence>
<dbReference type="Gene3D" id="1.25.40.10">
    <property type="entry name" value="Tetratricopeptide repeat domain"/>
    <property type="match status" value="2"/>
</dbReference>
<dbReference type="InterPro" id="IPR027417">
    <property type="entry name" value="P-loop_NTPase"/>
</dbReference>
<keyword evidence="9" id="KW-1185">Reference proteome</keyword>
<protein>
    <submittedName>
        <fullName evidence="8">DNA-binding SARP family transcriptional activator/tetratricopeptide (TPR) repeat protein</fullName>
    </submittedName>
</protein>
<dbReference type="SMART" id="SM00862">
    <property type="entry name" value="Trans_reg_C"/>
    <property type="match status" value="1"/>
</dbReference>
<sequence>MADKPERRNISFRVLGRLSVGVDGTEVPLPRSPVLQGLLGVLVLAEGEALRIDRLTRLVWGDRAEVTSRESVHVAVSRLRKWLERLGDDTLSIDYDDGYRLRFPVTAFDLHRFRELVARADRLRDPHQRGDALVAALELCRGPVLAGLERLNRAEILVRSVEDDIRQAGLDLAATALDTDGHDAAIAPVAKLADEHPFDEPLHAALMELLAASGRPAQALDVHRRLRDRLRRELDVEPSDQVQQTRLRVLAWDRPAAAAEPGARPPTPVPAELPPDIPDFVGRAEEAALLVDVLVRPSGGRVRTVPVAAVAGMGGVGKTALAVHVAHLLAGAFPDGQLYVDLHGDGGAPTHPADVLDRFLYSLGISGTGLPATLDERTALFRSRVADRRVLIVLDNAADEAQVRPLLPGTPNAAVLITSRNRLTGLEGAVPLDLRVFTHEQSVDLLALVVGEERVAAEPDVAAEIARLCGYVPLAVRIAAGRLVGRPYWALSHLAEMLRDEKSRLDELALGDLAVRTSFGMSYRQLPAETRRAFRMTGLLDAPDFALWTVAALLDVPPPEARPHLETLIDAQLVAMAGVDATGELRYRMHDLVRLYARELAAEDTRRQRTAALARALGAWLWLAERAADRVPGPAYAAMHGGAARWPPPPRVAARLLRDPMAWFAAELPALVASVYQACDLRLDELAWDLAASLEKYCDIRGIYDDWRHMHERALRFCRAARNARGEAVLTRGLLEVNTWASQEKDGPAMVRMRESAERLLQMFTKLGDPRGRADALILITWGLVAQGAEEEALATARRALRVAESAGYPGGQARAHHLMAVAYGERRADLALPCLERALAIADQLGNPRLRATIVQFLGAAHALTGDIATGERMLTESIAMARDMDDRYLETFSLVYLAKLFAATGDGRARETAELALSHSHAGNFRHHLADALAVLGELHLAAGEIPAAVARLERSVEVWRGRGWVPFLVRTLRTLADARAAAGDEEAAREARAEADALERRDSRPN</sequence>
<accession>A0A7W3LWB0</accession>
<evidence type="ECO:0000256" key="1">
    <source>
        <dbReference type="ARBA" id="ARBA00005820"/>
    </source>
</evidence>
<dbReference type="SUPFAM" id="SSF46894">
    <property type="entry name" value="C-terminal effector domain of the bipartite response regulators"/>
    <property type="match status" value="1"/>
</dbReference>
<dbReference type="GO" id="GO:0043531">
    <property type="term" value="F:ADP binding"/>
    <property type="evidence" value="ECO:0007669"/>
    <property type="project" value="InterPro"/>
</dbReference>
<evidence type="ECO:0000256" key="4">
    <source>
        <dbReference type="ARBA" id="ARBA00023163"/>
    </source>
</evidence>
<dbReference type="Proteomes" id="UP000572680">
    <property type="component" value="Unassembled WGS sequence"/>
</dbReference>
<comment type="similarity">
    <text evidence="1">Belongs to the AfsR/DnrI/RedD regulatory family.</text>
</comment>
<feature type="domain" description="OmpR/PhoB-type" evidence="6">
    <location>
        <begin position="24"/>
        <end position="101"/>
    </location>
</feature>
<organism evidence="8 9">
    <name type="scientific">Actinomadura namibiensis</name>
    <dbReference type="NCBI Taxonomy" id="182080"/>
    <lineage>
        <taxon>Bacteria</taxon>
        <taxon>Bacillati</taxon>
        <taxon>Actinomycetota</taxon>
        <taxon>Actinomycetes</taxon>
        <taxon>Streptosporangiales</taxon>
        <taxon>Thermomonosporaceae</taxon>
        <taxon>Actinomadura</taxon>
    </lineage>
</organism>
<dbReference type="GO" id="GO:0003677">
    <property type="term" value="F:DNA binding"/>
    <property type="evidence" value="ECO:0007669"/>
    <property type="project" value="UniProtKB-KW"/>
</dbReference>
<keyword evidence="4" id="KW-0804">Transcription</keyword>
<dbReference type="GO" id="GO:0000160">
    <property type="term" value="P:phosphorelay signal transduction system"/>
    <property type="evidence" value="ECO:0007669"/>
    <property type="project" value="InterPro"/>
</dbReference>
<gene>
    <name evidence="8" type="ORF">HNR61_007108</name>
</gene>
<dbReference type="PANTHER" id="PTHR35807:SF1">
    <property type="entry name" value="TRANSCRIPTIONAL REGULATOR REDD"/>
    <property type="match status" value="1"/>
</dbReference>
<dbReference type="RefSeq" id="WP_182847411.1">
    <property type="nucleotide sequence ID" value="NZ_JACJIA010000011.1"/>
</dbReference>
<dbReference type="InterPro" id="IPR002182">
    <property type="entry name" value="NB-ARC"/>
</dbReference>
<dbReference type="Pfam" id="PF03704">
    <property type="entry name" value="BTAD"/>
    <property type="match status" value="1"/>
</dbReference>
<reference evidence="8 9" key="1">
    <citation type="submission" date="2020-08" db="EMBL/GenBank/DDBJ databases">
        <title>Genomic Encyclopedia of Type Strains, Phase IV (KMG-IV): sequencing the most valuable type-strain genomes for metagenomic binning, comparative biology and taxonomic classification.</title>
        <authorList>
            <person name="Goeker M."/>
        </authorList>
    </citation>
    <scope>NUCLEOTIDE SEQUENCE [LARGE SCALE GENOMIC DNA]</scope>
    <source>
        <strain evidence="8 9">DSM 44197</strain>
    </source>
</reference>
<proteinExistence type="inferred from homology"/>
<dbReference type="Pfam" id="PF00931">
    <property type="entry name" value="NB-ARC"/>
    <property type="match status" value="1"/>
</dbReference>
<dbReference type="PRINTS" id="PR00364">
    <property type="entry name" value="DISEASERSIST"/>
</dbReference>
<dbReference type="EMBL" id="JACJIA010000011">
    <property type="protein sequence ID" value="MBA8955434.1"/>
    <property type="molecule type" value="Genomic_DNA"/>
</dbReference>
<feature type="compositionally biased region" description="Basic and acidic residues" evidence="5">
    <location>
        <begin position="989"/>
        <end position="1009"/>
    </location>
</feature>
<dbReference type="SMART" id="SM01043">
    <property type="entry name" value="BTAD"/>
    <property type="match status" value="1"/>
</dbReference>
<dbReference type="InterPro" id="IPR016032">
    <property type="entry name" value="Sig_transdc_resp-reg_C-effctor"/>
</dbReference>
<evidence type="ECO:0000256" key="2">
    <source>
        <dbReference type="ARBA" id="ARBA00023015"/>
    </source>
</evidence>
<dbReference type="InterPro" id="IPR001867">
    <property type="entry name" value="OmpR/PhoB-type_DNA-bd"/>
</dbReference>
<dbReference type="InterPro" id="IPR011990">
    <property type="entry name" value="TPR-like_helical_dom_sf"/>
</dbReference>
<dbReference type="PANTHER" id="PTHR35807">
    <property type="entry name" value="TRANSCRIPTIONAL REGULATOR REDD-RELATED"/>
    <property type="match status" value="1"/>
</dbReference>
<feature type="region of interest" description="Disordered" evidence="5">
    <location>
        <begin position="985"/>
        <end position="1009"/>
    </location>
</feature>
<evidence type="ECO:0000256" key="5">
    <source>
        <dbReference type="SAM" id="MobiDB-lite"/>
    </source>
</evidence>
<evidence type="ECO:0000256" key="3">
    <source>
        <dbReference type="ARBA" id="ARBA00023125"/>
    </source>
</evidence>
<dbReference type="InterPro" id="IPR005158">
    <property type="entry name" value="BTAD"/>
</dbReference>
<evidence type="ECO:0000259" key="6">
    <source>
        <dbReference type="SMART" id="SM00862"/>
    </source>
</evidence>
<name>A0A7W3LWB0_ACTNM</name>
<dbReference type="AlphaFoldDB" id="A0A7W3LWB0"/>
<dbReference type="InterPro" id="IPR051677">
    <property type="entry name" value="AfsR-DnrI-RedD_regulator"/>
</dbReference>
<dbReference type="SUPFAM" id="SSF48452">
    <property type="entry name" value="TPR-like"/>
    <property type="match status" value="2"/>
</dbReference>
<dbReference type="Pfam" id="PF00486">
    <property type="entry name" value="Trans_reg_C"/>
    <property type="match status" value="1"/>
</dbReference>
<evidence type="ECO:0000313" key="9">
    <source>
        <dbReference type="Proteomes" id="UP000572680"/>
    </source>
</evidence>
<dbReference type="InterPro" id="IPR036388">
    <property type="entry name" value="WH-like_DNA-bd_sf"/>
</dbReference>
<evidence type="ECO:0000313" key="8">
    <source>
        <dbReference type="EMBL" id="MBA8955434.1"/>
    </source>
</evidence>
<comment type="caution">
    <text evidence="8">The sequence shown here is derived from an EMBL/GenBank/DDBJ whole genome shotgun (WGS) entry which is preliminary data.</text>
</comment>
<dbReference type="Gene3D" id="3.40.50.300">
    <property type="entry name" value="P-loop containing nucleotide triphosphate hydrolases"/>
    <property type="match status" value="1"/>
</dbReference>
<keyword evidence="3 8" id="KW-0238">DNA-binding</keyword>
<dbReference type="SUPFAM" id="SSF52540">
    <property type="entry name" value="P-loop containing nucleoside triphosphate hydrolases"/>
    <property type="match status" value="1"/>
</dbReference>
<dbReference type="Gene3D" id="1.10.10.10">
    <property type="entry name" value="Winged helix-like DNA-binding domain superfamily/Winged helix DNA-binding domain"/>
    <property type="match status" value="1"/>
</dbReference>
<feature type="domain" description="Bacterial transcriptional activator" evidence="7">
    <location>
        <begin position="108"/>
        <end position="250"/>
    </location>
</feature>